<evidence type="ECO:0000313" key="2">
    <source>
        <dbReference type="EMBL" id="KAJ8598609.1"/>
    </source>
</evidence>
<evidence type="ECO:0008006" key="4">
    <source>
        <dbReference type="Google" id="ProtNLM"/>
    </source>
</evidence>
<protein>
    <recommendedName>
        <fullName evidence="4">Translin</fullName>
    </recommendedName>
</protein>
<proteinExistence type="predicted"/>
<dbReference type="Gene3D" id="1.20.58.200">
    <property type="entry name" value="Translin, domain 2"/>
    <property type="match status" value="1"/>
</dbReference>
<keyword evidence="3" id="KW-1185">Reference proteome</keyword>
<dbReference type="AlphaFoldDB" id="A0AAD7U7F9"/>
<accession>A0AAD7U7F9</accession>
<dbReference type="PANTHER" id="PTHR10741">
    <property type="entry name" value="TRANSLIN AND TRANSLIN ASSOCIATED PROTEIN X"/>
    <property type="match status" value="1"/>
</dbReference>
<gene>
    <name evidence="2" type="ORF">CTAYLR_001716</name>
</gene>
<dbReference type="Gene3D" id="1.20.58.2140">
    <property type="match status" value="1"/>
</dbReference>
<sequence>MRVAGPAVVERLSLEWRGIGEALAAEQAVFEATQARSRRIGAHCRAALVQFHVGDLDASRNSVAKVRGEGSSEALATVEATLSFLDTGSFPEQSPFLEDEDYLAGLTGAAQELARYATRRATCGDVQSVAVCRAAVDGLQTSLVEFDFRNGPLRRKFDGLKYALRTLTDLLYEQSLVGRPAPHVEAASLDLAAIKERYDAQDAARELVIKKSRDVQKGAKQAIFALHRQDFRGAERLIATSAGQARGMLDDLVAPFPSLRRSCSPCLEEWAEAALFRAWLVDPKRISDSMELGLPLTPEEYLGGVADLTGELGRVAVLAATNRDVDRVNQIYATSVAILEQFTLLGDLPPKLAKKTDALRTAVRKLETINYDLAFAASNNKRPHSAAFGDGEPAARSSARDDDDNHDA</sequence>
<dbReference type="CDD" id="cd14820">
    <property type="entry name" value="TRAX"/>
    <property type="match status" value="1"/>
</dbReference>
<dbReference type="Proteomes" id="UP001230188">
    <property type="component" value="Unassembled WGS sequence"/>
</dbReference>
<dbReference type="InterPro" id="IPR002848">
    <property type="entry name" value="Translin_fam"/>
</dbReference>
<feature type="region of interest" description="Disordered" evidence="1">
    <location>
        <begin position="381"/>
        <end position="408"/>
    </location>
</feature>
<name>A0AAD7U7F9_9STRA</name>
<dbReference type="EMBL" id="JAQMWT010000670">
    <property type="protein sequence ID" value="KAJ8598609.1"/>
    <property type="molecule type" value="Genomic_DNA"/>
</dbReference>
<evidence type="ECO:0000313" key="3">
    <source>
        <dbReference type="Proteomes" id="UP001230188"/>
    </source>
</evidence>
<reference evidence="2" key="1">
    <citation type="submission" date="2023-01" db="EMBL/GenBank/DDBJ databases">
        <title>Metagenome sequencing of chrysophaentin producing Chrysophaeum taylorii.</title>
        <authorList>
            <person name="Davison J."/>
            <person name="Bewley C."/>
        </authorList>
    </citation>
    <scope>NUCLEOTIDE SEQUENCE</scope>
    <source>
        <strain evidence="2">NIES-1699</strain>
    </source>
</reference>
<comment type="caution">
    <text evidence="2">The sequence shown here is derived from an EMBL/GenBank/DDBJ whole genome shotgun (WGS) entry which is preliminary data.</text>
</comment>
<dbReference type="SUPFAM" id="SSF74784">
    <property type="entry name" value="Translin"/>
    <property type="match status" value="2"/>
</dbReference>
<dbReference type="GO" id="GO:0043565">
    <property type="term" value="F:sequence-specific DNA binding"/>
    <property type="evidence" value="ECO:0007669"/>
    <property type="project" value="InterPro"/>
</dbReference>
<organism evidence="2 3">
    <name type="scientific">Chrysophaeum taylorii</name>
    <dbReference type="NCBI Taxonomy" id="2483200"/>
    <lineage>
        <taxon>Eukaryota</taxon>
        <taxon>Sar</taxon>
        <taxon>Stramenopiles</taxon>
        <taxon>Ochrophyta</taxon>
        <taxon>Pelagophyceae</taxon>
        <taxon>Pelagomonadales</taxon>
        <taxon>Pelagomonadaceae</taxon>
        <taxon>Chrysophaeum</taxon>
    </lineage>
</organism>
<dbReference type="InterPro" id="IPR016069">
    <property type="entry name" value="Translin_C"/>
</dbReference>
<evidence type="ECO:0000256" key="1">
    <source>
        <dbReference type="SAM" id="MobiDB-lite"/>
    </source>
</evidence>
<dbReference type="Pfam" id="PF01997">
    <property type="entry name" value="Translin"/>
    <property type="match status" value="2"/>
</dbReference>
<dbReference type="InterPro" id="IPR036081">
    <property type="entry name" value="Translin_sf"/>
</dbReference>